<feature type="domain" description="Tyr recombinase" evidence="2">
    <location>
        <begin position="1"/>
        <end position="43"/>
    </location>
</feature>
<evidence type="ECO:0000256" key="1">
    <source>
        <dbReference type="ARBA" id="ARBA00023172"/>
    </source>
</evidence>
<dbReference type="Gene3D" id="1.10.443.10">
    <property type="entry name" value="Intergrase catalytic core"/>
    <property type="match status" value="1"/>
</dbReference>
<accession>M5RWC6</accession>
<proteinExistence type="predicted"/>
<dbReference type="InterPro" id="IPR013762">
    <property type="entry name" value="Integrase-like_cat_sf"/>
</dbReference>
<dbReference type="RefSeq" id="WP_008672287.1">
    <property type="nucleotide sequence ID" value="NZ_ANOF01000195.1"/>
</dbReference>
<dbReference type="STRING" id="1263868.RESH_05928"/>
<dbReference type="PATRIC" id="fig|1263868.3.peg.6434"/>
<protein>
    <submittedName>
        <fullName evidence="3">Integrase, catalytic core, phage domain protein</fullName>
    </submittedName>
</protein>
<name>M5RWC6_9BACT</name>
<dbReference type="Pfam" id="PF00589">
    <property type="entry name" value="Phage_integrase"/>
    <property type="match status" value="1"/>
</dbReference>
<reference evidence="3 4" key="1">
    <citation type="journal article" date="2013" name="Mar. Genomics">
        <title>Expression of sulfatases in Rhodopirellula baltica and the diversity of sulfatases in the genus Rhodopirellula.</title>
        <authorList>
            <person name="Wegner C.E."/>
            <person name="Richter-Heitmann T."/>
            <person name="Klindworth A."/>
            <person name="Klockow C."/>
            <person name="Richter M."/>
            <person name="Achstetter T."/>
            <person name="Glockner F.O."/>
            <person name="Harder J."/>
        </authorList>
    </citation>
    <scope>NUCLEOTIDE SEQUENCE [LARGE SCALE GENOMIC DNA]</scope>
    <source>
        <strain evidence="3 4">SH398</strain>
    </source>
</reference>
<evidence type="ECO:0000313" key="4">
    <source>
        <dbReference type="Proteomes" id="UP000011996"/>
    </source>
</evidence>
<dbReference type="InterPro" id="IPR002104">
    <property type="entry name" value="Integrase_catalytic"/>
</dbReference>
<feature type="non-terminal residue" evidence="3">
    <location>
        <position position="1"/>
    </location>
</feature>
<evidence type="ECO:0000313" key="3">
    <source>
        <dbReference type="EMBL" id="EMI23496.1"/>
    </source>
</evidence>
<sequence length="57" mass="6272">YATHLLEAGVGLKVIQKYLGHSSLQTTMVYLHLTETAEANAREEIEKLFGRLPGSGE</sequence>
<keyword evidence="1" id="KW-0233">DNA recombination</keyword>
<organism evidence="3 4">
    <name type="scientific">Rhodopirellula europaea SH398</name>
    <dbReference type="NCBI Taxonomy" id="1263868"/>
    <lineage>
        <taxon>Bacteria</taxon>
        <taxon>Pseudomonadati</taxon>
        <taxon>Planctomycetota</taxon>
        <taxon>Planctomycetia</taxon>
        <taxon>Pirellulales</taxon>
        <taxon>Pirellulaceae</taxon>
        <taxon>Rhodopirellula</taxon>
    </lineage>
</organism>
<dbReference type="EMBL" id="ANOF01000195">
    <property type="protein sequence ID" value="EMI23496.1"/>
    <property type="molecule type" value="Genomic_DNA"/>
</dbReference>
<dbReference type="PROSITE" id="PS51898">
    <property type="entry name" value="TYR_RECOMBINASE"/>
    <property type="match status" value="1"/>
</dbReference>
<dbReference type="GO" id="GO:0003677">
    <property type="term" value="F:DNA binding"/>
    <property type="evidence" value="ECO:0007669"/>
    <property type="project" value="InterPro"/>
</dbReference>
<dbReference type="InterPro" id="IPR011010">
    <property type="entry name" value="DNA_brk_join_enz"/>
</dbReference>
<dbReference type="GO" id="GO:0006310">
    <property type="term" value="P:DNA recombination"/>
    <property type="evidence" value="ECO:0007669"/>
    <property type="project" value="UniProtKB-KW"/>
</dbReference>
<dbReference type="SUPFAM" id="SSF56349">
    <property type="entry name" value="DNA breaking-rejoining enzymes"/>
    <property type="match status" value="1"/>
</dbReference>
<dbReference type="AlphaFoldDB" id="M5RWC6"/>
<gene>
    <name evidence="3" type="ORF">RESH_05928</name>
</gene>
<comment type="caution">
    <text evidence="3">The sequence shown here is derived from an EMBL/GenBank/DDBJ whole genome shotgun (WGS) entry which is preliminary data.</text>
</comment>
<dbReference type="Proteomes" id="UP000011996">
    <property type="component" value="Unassembled WGS sequence"/>
</dbReference>
<evidence type="ECO:0000259" key="2">
    <source>
        <dbReference type="PROSITE" id="PS51898"/>
    </source>
</evidence>
<dbReference type="OrthoDB" id="9801717at2"/>
<dbReference type="GO" id="GO:0015074">
    <property type="term" value="P:DNA integration"/>
    <property type="evidence" value="ECO:0007669"/>
    <property type="project" value="InterPro"/>
</dbReference>